<dbReference type="RefSeq" id="WP_394489304.1">
    <property type="nucleotide sequence ID" value="NZ_JBIGIA010000012.1"/>
</dbReference>
<name>A0ABW7G910_9BURK</name>
<evidence type="ECO:0000313" key="2">
    <source>
        <dbReference type="Proteomes" id="UP001606305"/>
    </source>
</evidence>
<evidence type="ECO:0000313" key="1">
    <source>
        <dbReference type="EMBL" id="MFG6458401.1"/>
    </source>
</evidence>
<keyword evidence="2" id="KW-1185">Reference proteome</keyword>
<organism evidence="1 2">
    <name type="scientific">Pelomonas nitida</name>
    <dbReference type="NCBI Taxonomy" id="3299027"/>
    <lineage>
        <taxon>Bacteria</taxon>
        <taxon>Pseudomonadati</taxon>
        <taxon>Pseudomonadota</taxon>
        <taxon>Betaproteobacteria</taxon>
        <taxon>Burkholderiales</taxon>
        <taxon>Sphaerotilaceae</taxon>
        <taxon>Roseateles</taxon>
    </lineage>
</organism>
<dbReference type="EMBL" id="JBIGIA010000012">
    <property type="protein sequence ID" value="MFG6458401.1"/>
    <property type="molecule type" value="Genomic_DNA"/>
</dbReference>
<accession>A0ABW7G910</accession>
<proteinExistence type="predicted"/>
<sequence length="147" mass="15960">MHLTEVAVEDVGRHLVLRLTAPGWQHQIVLPLAASEVESWLRELGQRRTVLLALRYLGAAPGAVLGLEIDLGLISHLNEGEGMAAERGGYLSMVAGLASLMDGRWRLRDAVADGHAPRESFSPLLPHDLEPSRSTFAGLLNEVAMRP</sequence>
<dbReference type="Proteomes" id="UP001606305">
    <property type="component" value="Unassembled WGS sequence"/>
</dbReference>
<protein>
    <submittedName>
        <fullName evidence="1">Uncharacterized protein</fullName>
    </submittedName>
</protein>
<comment type="caution">
    <text evidence="1">The sequence shown here is derived from an EMBL/GenBank/DDBJ whole genome shotgun (WGS) entry which is preliminary data.</text>
</comment>
<reference evidence="1 2" key="1">
    <citation type="submission" date="2024-09" db="EMBL/GenBank/DDBJ databases">
        <title>Novel species of the genus Pelomonas and Roseateles isolated from streams.</title>
        <authorList>
            <person name="Lu H."/>
        </authorList>
    </citation>
    <scope>NUCLEOTIDE SEQUENCE [LARGE SCALE GENOMIC DNA]</scope>
    <source>
        <strain evidence="1 2">BYS96W</strain>
    </source>
</reference>
<gene>
    <name evidence="1" type="ORF">ACG00X_16295</name>
</gene>